<dbReference type="SMART" id="SM00342">
    <property type="entry name" value="HTH_ARAC"/>
    <property type="match status" value="1"/>
</dbReference>
<dbReference type="PANTHER" id="PTHR47893:SF1">
    <property type="entry name" value="REGULATORY PROTEIN PCHR"/>
    <property type="match status" value="1"/>
</dbReference>
<accession>A0ABV1X624</accession>
<feature type="region of interest" description="Disordered" evidence="4">
    <location>
        <begin position="1"/>
        <end position="132"/>
    </location>
</feature>
<dbReference type="EMBL" id="JBEPEK010000331">
    <property type="protein sequence ID" value="MER7184432.1"/>
    <property type="molecule type" value="Genomic_DNA"/>
</dbReference>
<evidence type="ECO:0000256" key="4">
    <source>
        <dbReference type="SAM" id="MobiDB-lite"/>
    </source>
</evidence>
<feature type="compositionally biased region" description="Basic residues" evidence="4">
    <location>
        <begin position="87"/>
        <end position="103"/>
    </location>
</feature>
<keyword evidence="2" id="KW-0238">DNA-binding</keyword>
<dbReference type="InterPro" id="IPR018062">
    <property type="entry name" value="HTH_AraC-typ_CS"/>
</dbReference>
<evidence type="ECO:0000256" key="2">
    <source>
        <dbReference type="ARBA" id="ARBA00023125"/>
    </source>
</evidence>
<comment type="caution">
    <text evidence="6">The sequence shown here is derived from an EMBL/GenBank/DDBJ whole genome shotgun (WGS) entry which is preliminary data.</text>
</comment>
<evidence type="ECO:0000313" key="6">
    <source>
        <dbReference type="EMBL" id="MER7184432.1"/>
    </source>
</evidence>
<dbReference type="PROSITE" id="PS01124">
    <property type="entry name" value="HTH_ARAC_FAMILY_2"/>
    <property type="match status" value="1"/>
</dbReference>
<sequence length="203" mass="22852">MHTRPALPLALRLHGTHRLQGAPPAQGRPARPAAPDPAAGPDRRPRHRTRVPAAARPSRHRLGPLGAPRPGGHPRGGRRTVPAADRAHRHPRRHRRPRPRPRSRPSADTARRGHGLRRPAAAGPRPHPRRHRVSVRTLHRAFADGESVMAYVRRRRLESARRELDHPGGTYTVADVASRWQFADPSHFRRAYRNTYGQPPRRG</sequence>
<dbReference type="Gene3D" id="1.10.10.60">
    <property type="entry name" value="Homeodomain-like"/>
    <property type="match status" value="1"/>
</dbReference>
<feature type="compositionally biased region" description="Low complexity" evidence="4">
    <location>
        <begin position="20"/>
        <end position="40"/>
    </location>
</feature>
<dbReference type="Pfam" id="PF12833">
    <property type="entry name" value="HTH_18"/>
    <property type="match status" value="1"/>
</dbReference>
<dbReference type="InterPro" id="IPR018060">
    <property type="entry name" value="HTH_AraC"/>
</dbReference>
<keyword evidence="1" id="KW-0805">Transcription regulation</keyword>
<proteinExistence type="predicted"/>
<dbReference type="InterPro" id="IPR053142">
    <property type="entry name" value="PchR_regulatory_protein"/>
</dbReference>
<feature type="domain" description="HTH araC/xylS-type" evidence="5">
    <location>
        <begin position="145"/>
        <end position="203"/>
    </location>
</feature>
<evidence type="ECO:0000256" key="3">
    <source>
        <dbReference type="ARBA" id="ARBA00023163"/>
    </source>
</evidence>
<evidence type="ECO:0000259" key="5">
    <source>
        <dbReference type="PROSITE" id="PS01124"/>
    </source>
</evidence>
<evidence type="ECO:0000256" key="1">
    <source>
        <dbReference type="ARBA" id="ARBA00023015"/>
    </source>
</evidence>
<keyword evidence="3" id="KW-0804">Transcription</keyword>
<protein>
    <submittedName>
        <fullName evidence="6">Helix-turn-helix domain-containing protein</fullName>
    </submittedName>
</protein>
<keyword evidence="7" id="KW-1185">Reference proteome</keyword>
<dbReference type="PROSITE" id="PS00041">
    <property type="entry name" value="HTH_ARAC_FAMILY_1"/>
    <property type="match status" value="1"/>
</dbReference>
<organism evidence="6 7">
    <name type="scientific">Streptomyces hyaluromycini</name>
    <dbReference type="NCBI Taxonomy" id="1377993"/>
    <lineage>
        <taxon>Bacteria</taxon>
        <taxon>Bacillati</taxon>
        <taxon>Actinomycetota</taxon>
        <taxon>Actinomycetes</taxon>
        <taxon>Kitasatosporales</taxon>
        <taxon>Streptomycetaceae</taxon>
        <taxon>Streptomyces</taxon>
    </lineage>
</organism>
<reference evidence="6 7" key="1">
    <citation type="submission" date="2024-06" db="EMBL/GenBank/DDBJ databases">
        <title>The Natural Products Discovery Center: Release of the First 8490 Sequenced Strains for Exploring Actinobacteria Biosynthetic Diversity.</title>
        <authorList>
            <person name="Kalkreuter E."/>
            <person name="Kautsar S.A."/>
            <person name="Yang D."/>
            <person name="Bader C.D."/>
            <person name="Teijaro C.N."/>
            <person name="Fluegel L."/>
            <person name="Davis C.M."/>
            <person name="Simpson J.R."/>
            <person name="Lauterbach L."/>
            <person name="Steele A.D."/>
            <person name="Gui C."/>
            <person name="Meng S."/>
            <person name="Li G."/>
            <person name="Viehrig K."/>
            <person name="Ye F."/>
            <person name="Su P."/>
            <person name="Kiefer A.F."/>
            <person name="Nichols A."/>
            <person name="Cepeda A.J."/>
            <person name="Yan W."/>
            <person name="Fan B."/>
            <person name="Jiang Y."/>
            <person name="Adhikari A."/>
            <person name="Zheng C.-J."/>
            <person name="Schuster L."/>
            <person name="Cowan T.M."/>
            <person name="Smanski M.J."/>
            <person name="Chevrette M.G."/>
            <person name="De Carvalho L.P.S."/>
            <person name="Shen B."/>
        </authorList>
    </citation>
    <scope>NUCLEOTIDE SEQUENCE [LARGE SCALE GENOMIC DNA]</scope>
    <source>
        <strain evidence="6 7">NPDC000234</strain>
    </source>
</reference>
<dbReference type="Proteomes" id="UP001474181">
    <property type="component" value="Unassembled WGS sequence"/>
</dbReference>
<gene>
    <name evidence="6" type="ORF">ABT404_34065</name>
</gene>
<dbReference type="InterPro" id="IPR009057">
    <property type="entry name" value="Homeodomain-like_sf"/>
</dbReference>
<dbReference type="RefSeq" id="WP_350786558.1">
    <property type="nucleotide sequence ID" value="NZ_JBEPEK010000331.1"/>
</dbReference>
<name>A0ABV1X624_9ACTN</name>
<dbReference type="SUPFAM" id="SSF46689">
    <property type="entry name" value="Homeodomain-like"/>
    <property type="match status" value="1"/>
</dbReference>
<evidence type="ECO:0000313" key="7">
    <source>
        <dbReference type="Proteomes" id="UP001474181"/>
    </source>
</evidence>
<dbReference type="PANTHER" id="PTHR47893">
    <property type="entry name" value="REGULATORY PROTEIN PCHR"/>
    <property type="match status" value="1"/>
</dbReference>